<dbReference type="OrthoDB" id="39225at2157"/>
<dbReference type="AlphaFoldDB" id="A3MWD8"/>
<dbReference type="InterPro" id="IPR015424">
    <property type="entry name" value="PyrdxlP-dep_Trfase"/>
</dbReference>
<dbReference type="PANTHER" id="PTHR42885">
    <property type="entry name" value="HISTIDINOL-PHOSPHATE AMINOTRANSFERASE-RELATED"/>
    <property type="match status" value="1"/>
</dbReference>
<evidence type="ECO:0000256" key="3">
    <source>
        <dbReference type="RuleBase" id="RU000481"/>
    </source>
</evidence>
<dbReference type="PROSITE" id="PS00105">
    <property type="entry name" value="AA_TRANSFER_CLASS_1"/>
    <property type="match status" value="1"/>
</dbReference>
<dbReference type="EC" id="2.6.1.-" evidence="3"/>
<dbReference type="eggNOG" id="arCOG04273">
    <property type="taxonomic scope" value="Archaea"/>
</dbReference>
<feature type="domain" description="Aminotransferase class I/classII large" evidence="4">
    <location>
        <begin position="59"/>
        <end position="200"/>
    </location>
</feature>
<dbReference type="InterPro" id="IPR004839">
    <property type="entry name" value="Aminotransferase_I/II_large"/>
</dbReference>
<comment type="cofactor">
    <cofactor evidence="1 3">
        <name>pyridoxal 5'-phosphate</name>
        <dbReference type="ChEBI" id="CHEBI:597326"/>
    </cofactor>
</comment>
<evidence type="ECO:0000313" key="5">
    <source>
        <dbReference type="EMBL" id="ABO08955.1"/>
    </source>
</evidence>
<gene>
    <name evidence="5" type="ordered locus">Pcal_1536</name>
</gene>
<reference evidence="5" key="1">
    <citation type="submission" date="2007-02" db="EMBL/GenBank/DDBJ databases">
        <title>Complete sequence of Pyrobaculum calidifontis JCM 11548.</title>
        <authorList>
            <consortium name="US DOE Joint Genome Institute"/>
            <person name="Copeland A."/>
            <person name="Lucas S."/>
            <person name="Lapidus A."/>
            <person name="Barry K."/>
            <person name="Glavina del Rio T."/>
            <person name="Dalin E."/>
            <person name="Tice H."/>
            <person name="Pitluck S."/>
            <person name="Chain P."/>
            <person name="Malfatti S."/>
            <person name="Shin M."/>
            <person name="Vergez L."/>
            <person name="Schmutz J."/>
            <person name="Larimer F."/>
            <person name="Land M."/>
            <person name="Hauser L."/>
            <person name="Kyrpides N."/>
            <person name="Mikhailova N."/>
            <person name="Cozen A.E."/>
            <person name="Fitz-Gibbon S.T."/>
            <person name="House C.H."/>
            <person name="Saltikov C."/>
            <person name="Lowe T.M."/>
            <person name="Richardson P."/>
        </authorList>
    </citation>
    <scope>NUCLEOTIDE SEQUENCE [LARGE SCALE GENOMIC DNA]</scope>
    <source>
        <strain evidence="5">JCM 11548</strain>
    </source>
</reference>
<evidence type="ECO:0000256" key="1">
    <source>
        <dbReference type="ARBA" id="ARBA00001933"/>
    </source>
</evidence>
<dbReference type="Gene3D" id="3.90.1150.10">
    <property type="entry name" value="Aspartate Aminotransferase, domain 1"/>
    <property type="match status" value="1"/>
</dbReference>
<evidence type="ECO:0000256" key="2">
    <source>
        <dbReference type="ARBA" id="ARBA00022898"/>
    </source>
</evidence>
<dbReference type="GO" id="GO:0030170">
    <property type="term" value="F:pyridoxal phosphate binding"/>
    <property type="evidence" value="ECO:0007669"/>
    <property type="project" value="InterPro"/>
</dbReference>
<dbReference type="KEGG" id="pcl:Pcal_1536"/>
<dbReference type="EMBL" id="CP000561">
    <property type="protein sequence ID" value="ABO08955.1"/>
    <property type="molecule type" value="Genomic_DNA"/>
</dbReference>
<organism evidence="5 6">
    <name type="scientific">Pyrobaculum calidifontis (strain DSM 21063 / JCM 11548 / VA1)</name>
    <dbReference type="NCBI Taxonomy" id="410359"/>
    <lineage>
        <taxon>Archaea</taxon>
        <taxon>Thermoproteota</taxon>
        <taxon>Thermoprotei</taxon>
        <taxon>Thermoproteales</taxon>
        <taxon>Thermoproteaceae</taxon>
        <taxon>Pyrobaculum</taxon>
    </lineage>
</organism>
<dbReference type="InterPro" id="IPR015421">
    <property type="entry name" value="PyrdxlP-dep_Trfase_major"/>
</dbReference>
<evidence type="ECO:0000313" key="6">
    <source>
        <dbReference type="Proteomes" id="UP000001431"/>
    </source>
</evidence>
<dbReference type="HOGENOM" id="CLU_017584_3_2_2"/>
<keyword evidence="6" id="KW-1185">Reference proteome</keyword>
<dbReference type="Gene3D" id="3.40.640.10">
    <property type="entry name" value="Type I PLP-dependent aspartate aminotransferase-like (Major domain)"/>
    <property type="match status" value="1"/>
</dbReference>
<keyword evidence="2" id="KW-0663">Pyridoxal phosphate</keyword>
<keyword evidence="3 5" id="KW-0032">Aminotransferase</keyword>
<comment type="similarity">
    <text evidence="3">Belongs to the class-I pyridoxal-phosphate-dependent aminotransferase family.</text>
</comment>
<dbReference type="GO" id="GO:0008483">
    <property type="term" value="F:transaminase activity"/>
    <property type="evidence" value="ECO:0007669"/>
    <property type="project" value="UniProtKB-KW"/>
</dbReference>
<dbReference type="STRING" id="410359.Pcal_1536"/>
<evidence type="ECO:0000259" key="4">
    <source>
        <dbReference type="Pfam" id="PF00155"/>
    </source>
</evidence>
<dbReference type="InterPro" id="IPR004838">
    <property type="entry name" value="NHTrfase_class1_PyrdxlP-BS"/>
</dbReference>
<dbReference type="Pfam" id="PF00155">
    <property type="entry name" value="Aminotran_1_2"/>
    <property type="match status" value="1"/>
</dbReference>
<dbReference type="Proteomes" id="UP000001431">
    <property type="component" value="Chromosome"/>
</dbReference>
<protein>
    <recommendedName>
        <fullName evidence="3">Aminotransferase</fullName>
        <ecNumber evidence="3">2.6.1.-</ecNumber>
    </recommendedName>
</protein>
<dbReference type="PANTHER" id="PTHR42885:SF1">
    <property type="entry name" value="THREONINE-PHOSPHATE DECARBOXYLASE"/>
    <property type="match status" value="1"/>
</dbReference>
<dbReference type="SUPFAM" id="SSF53383">
    <property type="entry name" value="PLP-dependent transferases"/>
    <property type="match status" value="1"/>
</dbReference>
<keyword evidence="3 5" id="KW-0808">Transferase</keyword>
<name>A3MWD8_PYRCJ</name>
<sequence>MAVVFYHGGTSWAEEGVMPDFSDNSNPIGPPEGLIYYVREAVERGVYLRFPANLAEEVLREYEGVEVTVFNGATEALLAAIAALKPRRIVIPWPNYADYVRVAQLLGVGYVLVEDPLQAASGDLVVMSNPNNPLGRYVRRDEVLDLARRLKARGAALLVDESFIDFTRGESAAPDVPVVKSYGKLLAAPGLRVGAYLGDPPPGLKAPWRLNSIADYAIYHLGASGIKKHRERTLAYIAEELPRVWQKVAKCASPLPTDVHFFVVKGREPKGVKVRPLWTHGLADAYRVSIKTPELNDVLIKAICSA</sequence>
<proteinExistence type="inferred from homology"/>
<dbReference type="InterPro" id="IPR015422">
    <property type="entry name" value="PyrdxlP-dep_Trfase_small"/>
</dbReference>
<accession>A3MWD8</accession>